<feature type="transmembrane region" description="Helical" evidence="1">
    <location>
        <begin position="6"/>
        <end position="25"/>
    </location>
</feature>
<evidence type="ECO:0000313" key="2">
    <source>
        <dbReference type="EMBL" id="PQJ80760.1"/>
    </source>
</evidence>
<dbReference type="AlphaFoldDB" id="A0A2S7WT37"/>
<name>A0A2S7WT37_9FLAO</name>
<feature type="transmembrane region" description="Helical" evidence="1">
    <location>
        <begin position="101"/>
        <end position="121"/>
    </location>
</feature>
<feature type="transmembrane region" description="Helical" evidence="1">
    <location>
        <begin position="323"/>
        <end position="344"/>
    </location>
</feature>
<organism evidence="2 3">
    <name type="scientific">Polaribacter porphyrae</name>
    <dbReference type="NCBI Taxonomy" id="1137780"/>
    <lineage>
        <taxon>Bacteria</taxon>
        <taxon>Pseudomonadati</taxon>
        <taxon>Bacteroidota</taxon>
        <taxon>Flavobacteriia</taxon>
        <taxon>Flavobacteriales</taxon>
        <taxon>Flavobacteriaceae</taxon>
    </lineage>
</organism>
<protein>
    <submittedName>
        <fullName evidence="2">Uncharacterized protein</fullName>
    </submittedName>
</protein>
<accession>A0A2S7WT37</accession>
<reference evidence="2 3" key="1">
    <citation type="submission" date="2016-12" db="EMBL/GenBank/DDBJ databases">
        <title>Trade-off between light-utilization and light-protection in marine flavobacteria.</title>
        <authorList>
            <person name="Kumagai Y."/>
            <person name="Yoshizawa S."/>
            <person name="Kogure K."/>
            <person name="Iwasaki W."/>
        </authorList>
    </citation>
    <scope>NUCLEOTIDE SEQUENCE [LARGE SCALE GENOMIC DNA]</scope>
    <source>
        <strain evidence="2 3">NBRC 108759</strain>
    </source>
</reference>
<keyword evidence="1" id="KW-1133">Transmembrane helix</keyword>
<feature type="transmembrane region" description="Helical" evidence="1">
    <location>
        <begin position="45"/>
        <end position="65"/>
    </location>
</feature>
<dbReference type="RefSeq" id="WP_105017367.1">
    <property type="nucleotide sequence ID" value="NZ_MSCN01000001.1"/>
</dbReference>
<gene>
    <name evidence="2" type="ORF">BTO18_16980</name>
</gene>
<dbReference type="Proteomes" id="UP000238882">
    <property type="component" value="Unassembled WGS sequence"/>
</dbReference>
<keyword evidence="1" id="KW-0472">Membrane</keyword>
<keyword evidence="1" id="KW-0812">Transmembrane</keyword>
<comment type="caution">
    <text evidence="2">The sequence shown here is derived from an EMBL/GenBank/DDBJ whole genome shotgun (WGS) entry which is preliminary data.</text>
</comment>
<evidence type="ECO:0000313" key="3">
    <source>
        <dbReference type="Proteomes" id="UP000238882"/>
    </source>
</evidence>
<keyword evidence="3" id="KW-1185">Reference proteome</keyword>
<dbReference type="OrthoDB" id="674965at2"/>
<feature type="transmembrane region" description="Helical" evidence="1">
    <location>
        <begin position="356"/>
        <end position="376"/>
    </location>
</feature>
<dbReference type="EMBL" id="MSCN01000001">
    <property type="protein sequence ID" value="PQJ80760.1"/>
    <property type="molecule type" value="Genomic_DNA"/>
</dbReference>
<feature type="transmembrane region" description="Helical" evidence="1">
    <location>
        <begin position="284"/>
        <end position="303"/>
    </location>
</feature>
<sequence length="379" mass="44796">MEVTIGFISIFISIIIPGLLFRRFFYFGEFSKQFSTKETVYQSIFYSIIPGIVIQITGGVLYFILRNTNLQVSSIYIIYTDILNGNIILNANTTKFMNSNFVYFLIHIFNTYVLSILLGVITSKLIRYFKLDIKNKIFRFKNQWYYIFSGEILQMKKFKSTINFTGNLYGEKNSITSTTYADILIETSSGIRELYTGFVIDYDLNNQDISILERIYLKNTIRYKKTINNKKGKNKTKTKKVEIPGEIFILSGKDIININLTYLPKTKDLVPSWYDKKQKIYKKVLNIFSISIFLILPLVFIIKKDYIINFSDLLFSSNLKPENFNFLTRLLTYIIFTQFLSLFLPNKTETKLTYKLRFFLFKLLIFIILILIYYFIFYF</sequence>
<proteinExistence type="predicted"/>
<evidence type="ECO:0000256" key="1">
    <source>
        <dbReference type="SAM" id="Phobius"/>
    </source>
</evidence>